<dbReference type="EMBL" id="LAVV01008568">
    <property type="protein sequence ID" value="KNZ52480.1"/>
    <property type="molecule type" value="Genomic_DNA"/>
</dbReference>
<feature type="compositionally biased region" description="Acidic residues" evidence="1">
    <location>
        <begin position="232"/>
        <end position="241"/>
    </location>
</feature>
<gene>
    <name evidence="2" type="ORF">VP01_355g1</name>
</gene>
<evidence type="ECO:0000256" key="1">
    <source>
        <dbReference type="SAM" id="MobiDB-lite"/>
    </source>
</evidence>
<evidence type="ECO:0000313" key="2">
    <source>
        <dbReference type="EMBL" id="KNZ52480.1"/>
    </source>
</evidence>
<dbReference type="Proteomes" id="UP000037035">
    <property type="component" value="Unassembled WGS sequence"/>
</dbReference>
<sequence length="402" mass="45503">MYTPPCQDPGPQVGWSGMTNLKWSLTCGFPYTPGCQHQTNYQLCLIKAEFTPLYLINLLVIQVKKTERSWQALELIGYLSEVVTEVPVVKRLVMGRWKTLLSGVSLRPTYLVLEDFSSFLWPPTELYLSLLKVKLIAIHRYPSYPSTHIQIQHQKSGCLEPTPETIPQSTIHQLQLHQIQPVPAYHPHLLLALFLRPLLQHLLKDNPIGLRDKYATVLLVRCSTSHDNSDTINDDNVDPDEDIKVPPPLHPSRTSNTGGCFNNQFAQHVTQDVQSSTSNTCHHASCTTTTNGQPANHTANIALEASDAHHPPMGNEMMFFLLFNNIFLSYLTPSSKHDNNPLIPIISHYLQSYPWIFEWITPYSLAYLKAQPLLLLPSLILLCFDLHFLSLSLSSNLYSFSI</sequence>
<organism evidence="2 3">
    <name type="scientific">Puccinia sorghi</name>
    <dbReference type="NCBI Taxonomy" id="27349"/>
    <lineage>
        <taxon>Eukaryota</taxon>
        <taxon>Fungi</taxon>
        <taxon>Dikarya</taxon>
        <taxon>Basidiomycota</taxon>
        <taxon>Pucciniomycotina</taxon>
        <taxon>Pucciniomycetes</taxon>
        <taxon>Pucciniales</taxon>
        <taxon>Pucciniaceae</taxon>
        <taxon>Puccinia</taxon>
    </lineage>
</organism>
<keyword evidence="3" id="KW-1185">Reference proteome</keyword>
<protein>
    <submittedName>
        <fullName evidence="2">Uncharacterized protein</fullName>
    </submittedName>
</protein>
<accession>A0A0L6UXA1</accession>
<name>A0A0L6UXA1_9BASI</name>
<comment type="caution">
    <text evidence="2">The sequence shown here is derived from an EMBL/GenBank/DDBJ whole genome shotgun (WGS) entry which is preliminary data.</text>
</comment>
<feature type="region of interest" description="Disordered" evidence="1">
    <location>
        <begin position="225"/>
        <end position="257"/>
    </location>
</feature>
<reference evidence="2 3" key="1">
    <citation type="submission" date="2015-08" db="EMBL/GenBank/DDBJ databases">
        <title>Next Generation Sequencing and Analysis of the Genome of Puccinia sorghi L Schw, the Causal Agent of Maize Common Rust.</title>
        <authorList>
            <person name="Rochi L."/>
            <person name="Burguener G."/>
            <person name="Darino M."/>
            <person name="Turjanski A."/>
            <person name="Kreff E."/>
            <person name="Dieguez M.J."/>
            <person name="Sacco F."/>
        </authorList>
    </citation>
    <scope>NUCLEOTIDE SEQUENCE [LARGE SCALE GENOMIC DNA]</scope>
    <source>
        <strain evidence="2 3">RO10H11247</strain>
    </source>
</reference>
<dbReference type="AlphaFoldDB" id="A0A0L6UXA1"/>
<proteinExistence type="predicted"/>
<evidence type="ECO:0000313" key="3">
    <source>
        <dbReference type="Proteomes" id="UP000037035"/>
    </source>
</evidence>
<dbReference type="VEuPathDB" id="FungiDB:VP01_355g1"/>